<sequence>MSAVSRIVLPVGAALPAETLLLRKAKEQQQKRGGDATLKLTQSLLTGDLWADGQGWGGPFPAAQPGNSVDRTTVTAEIERTFVSRNLARDIVRRHRSGVAGREPLWTVLPRRPLKKGQKPTGEEQIRIEQYSGALTDWWDDSGAWLAVQKALDTALALGHGTVRLYIHADSTLAITDDQGIEQRMIPAGLSLSEAARRISIHAPAWDQAGVTRDLDGHVTGAYFTRQEEQGKTRWELQERVKANGQTSTRVHPFIGDGGTDLEPPVDYPVPDLLIYEIRLDPLITDSVRRLLKMANKTLTMGSRNVDLGGFLERTILNGQMPGGYQTMQDGSKVFVPGKYNVGAGVTNFLTGHSLYAKNSETGALEPSGQFATPSIVYKDPTAFTVFSEAFEKAREMILDEANQLHVLITGDASASGVSRQQAVNDFISSLEPTRMALEQLVRWLLNTVLQMALHFTGRREEAEEFRVTAQARLSAVQPTPAEIDVALKLRKAGVISRESLYARVGIDDEAAESAALASEGITLDLVEMISNAGAPEWVVLKALMLALPALGISEADVAAQRDMDLAAPIPPTDLMAEDPAQP</sequence>
<keyword evidence="2" id="KW-1185">Reference proteome</keyword>
<accession>A0A7W8JVJ7</accession>
<protein>
    <recommendedName>
        <fullName evidence="3">Portal protein</fullName>
    </recommendedName>
</protein>
<reference evidence="1 2" key="1">
    <citation type="submission" date="2020-08" db="EMBL/GenBank/DDBJ databases">
        <title>Genomic Encyclopedia of Type Strains, Phase IV (KMG-IV): sequencing the most valuable type-strain genomes for metagenomic binning, comparative biology and taxonomic classification.</title>
        <authorList>
            <person name="Goeker M."/>
        </authorList>
    </citation>
    <scope>NUCLEOTIDE SEQUENCE [LARGE SCALE GENOMIC DNA]</scope>
    <source>
        <strain evidence="1 2">DSM 27939</strain>
    </source>
</reference>
<name>A0A7W8JVJ7_9DEIO</name>
<dbReference type="EMBL" id="JACHFL010000008">
    <property type="protein sequence ID" value="MBB5364011.1"/>
    <property type="molecule type" value="Genomic_DNA"/>
</dbReference>
<evidence type="ECO:0000313" key="1">
    <source>
        <dbReference type="EMBL" id="MBB5364011.1"/>
    </source>
</evidence>
<evidence type="ECO:0008006" key="3">
    <source>
        <dbReference type="Google" id="ProtNLM"/>
    </source>
</evidence>
<dbReference type="Proteomes" id="UP000552709">
    <property type="component" value="Unassembled WGS sequence"/>
</dbReference>
<evidence type="ECO:0000313" key="2">
    <source>
        <dbReference type="Proteomes" id="UP000552709"/>
    </source>
</evidence>
<dbReference type="AlphaFoldDB" id="A0A7W8JVJ7"/>
<organism evidence="1 2">
    <name type="scientific">Deinococcus humi</name>
    <dbReference type="NCBI Taxonomy" id="662880"/>
    <lineage>
        <taxon>Bacteria</taxon>
        <taxon>Thermotogati</taxon>
        <taxon>Deinococcota</taxon>
        <taxon>Deinococci</taxon>
        <taxon>Deinococcales</taxon>
        <taxon>Deinococcaceae</taxon>
        <taxon>Deinococcus</taxon>
    </lineage>
</organism>
<dbReference type="RefSeq" id="WP_184133788.1">
    <property type="nucleotide sequence ID" value="NZ_JACHFL010000008.1"/>
</dbReference>
<comment type="caution">
    <text evidence="1">The sequence shown here is derived from an EMBL/GenBank/DDBJ whole genome shotgun (WGS) entry which is preliminary data.</text>
</comment>
<proteinExistence type="predicted"/>
<gene>
    <name evidence="1" type="ORF">HNQ08_003118</name>
</gene>